<evidence type="ECO:0000313" key="3">
    <source>
        <dbReference type="Proteomes" id="UP000244803"/>
    </source>
</evidence>
<dbReference type="Proteomes" id="UP000244803">
    <property type="component" value="Chromosome 3"/>
</dbReference>
<dbReference type="EMBL" id="CP056066">
    <property type="protein sequence ID" value="UVC54385.1"/>
    <property type="molecule type" value="Genomic_DNA"/>
</dbReference>
<organism evidence="2 3">
    <name type="scientific">Theileria orientalis</name>
    <dbReference type="NCBI Taxonomy" id="68886"/>
    <lineage>
        <taxon>Eukaryota</taxon>
        <taxon>Sar</taxon>
        <taxon>Alveolata</taxon>
        <taxon>Apicomplexa</taxon>
        <taxon>Aconoidasida</taxon>
        <taxon>Piroplasmida</taxon>
        <taxon>Theileriidae</taxon>
        <taxon>Theileria</taxon>
    </lineage>
</organism>
<sequence length="295" mass="33113">MSAHLSRLVTFLAQLLLDFVFRDNPLPKVRLQFLLCSTLNAIAVGCLFYYHDTSPCEASNRPEKPKSEEKPSEVSTTTESSNNGATNGGNGKKEPSKWSFGETFSRVASPFFMYSAGSTLFDTVHPGVIPYALLPTKKCHLINMMSPIANLTGPLVLFALETAAVHTRIPSARKIINNRPRVLAMTFSGALANSFMDPLSFSGVAKILFVPKNHIPDLGVLLLHELFCMVVRYFNDKLSVGYNVVRTSLGYVLPKFRPNHRMSKWNTFWYVLKQTFRKAIRDARSDLKLDVKKYL</sequence>
<reference evidence="2" key="1">
    <citation type="submission" date="2022-07" db="EMBL/GenBank/DDBJ databases">
        <title>Evaluation of T. orientalis genome assembly methods using nanopore sequencing and analysis of variation between genomes.</title>
        <authorList>
            <person name="Yam J."/>
            <person name="Micallef M.L."/>
            <person name="Liu M."/>
            <person name="Djordjevic S.P."/>
            <person name="Bogema D.R."/>
            <person name="Jenkins C."/>
        </authorList>
    </citation>
    <scope>NUCLEOTIDE SEQUENCE</scope>
    <source>
        <strain evidence="2">Fish Creek</strain>
    </source>
</reference>
<protein>
    <submittedName>
        <fullName evidence="2">Uncharacterized protein</fullName>
    </submittedName>
</protein>
<gene>
    <name evidence="2" type="ORF">MACJ_003927</name>
</gene>
<feature type="compositionally biased region" description="Low complexity" evidence="1">
    <location>
        <begin position="73"/>
        <end position="85"/>
    </location>
</feature>
<evidence type="ECO:0000256" key="1">
    <source>
        <dbReference type="SAM" id="MobiDB-lite"/>
    </source>
</evidence>
<dbReference type="AlphaFoldDB" id="A0A976SKM3"/>
<name>A0A976SKM3_THEOR</name>
<accession>A0A976SKM3</accession>
<proteinExistence type="predicted"/>
<feature type="compositionally biased region" description="Basic and acidic residues" evidence="1">
    <location>
        <begin position="60"/>
        <end position="72"/>
    </location>
</feature>
<feature type="region of interest" description="Disordered" evidence="1">
    <location>
        <begin position="56"/>
        <end position="97"/>
    </location>
</feature>
<evidence type="ECO:0000313" key="2">
    <source>
        <dbReference type="EMBL" id="UVC54385.1"/>
    </source>
</evidence>